<accession>D4DSM4</accession>
<gene>
    <name evidence="1" type="ORF">NEIELOOT_02069</name>
</gene>
<dbReference type="EMBL" id="ADBF01000226">
    <property type="protein sequence ID" value="EFE49197.1"/>
    <property type="molecule type" value="Genomic_DNA"/>
</dbReference>
<protein>
    <submittedName>
        <fullName evidence="1">Uncharacterized protein</fullName>
    </submittedName>
</protein>
<reference evidence="1 2" key="1">
    <citation type="submission" date="2010-02" db="EMBL/GenBank/DDBJ databases">
        <authorList>
            <person name="Weinstock G."/>
            <person name="Sodergren E."/>
            <person name="Clifton S."/>
            <person name="Fulton L."/>
            <person name="Fulton B."/>
            <person name="Courtney L."/>
            <person name="Fronick C."/>
            <person name="Harrison M."/>
            <person name="Strong C."/>
            <person name="Farmer C."/>
            <person name="Delahaunty K."/>
            <person name="Markovic C."/>
            <person name="Hall O."/>
            <person name="Minx P."/>
            <person name="Tomlinson C."/>
            <person name="Mitreva M."/>
            <person name="Nelson J."/>
            <person name="Hou S."/>
            <person name="Wollam A."/>
            <person name="Pepin K.H."/>
            <person name="Johnson M."/>
            <person name="Bhonagiri V."/>
            <person name="Zhang X."/>
            <person name="Suruliraj S."/>
            <person name="Warren W."/>
            <person name="Chinwalla A."/>
            <person name="Mardis E.R."/>
            <person name="Wilson R.K."/>
        </authorList>
    </citation>
    <scope>NUCLEOTIDE SEQUENCE [LARGE SCALE GENOMIC DNA]</scope>
    <source>
        <strain evidence="1 2">ATCC 29315</strain>
    </source>
</reference>
<organism evidence="1 2">
    <name type="scientific">Neisseria elongata subsp. glycolytica ATCC 29315</name>
    <dbReference type="NCBI Taxonomy" id="546263"/>
    <lineage>
        <taxon>Bacteria</taxon>
        <taxon>Pseudomonadati</taxon>
        <taxon>Pseudomonadota</taxon>
        <taxon>Betaproteobacteria</taxon>
        <taxon>Neisseriales</taxon>
        <taxon>Neisseriaceae</taxon>
        <taxon>Neisseria</taxon>
    </lineage>
</organism>
<name>D4DSM4_NEIEG</name>
<dbReference type="AlphaFoldDB" id="D4DSM4"/>
<sequence>MLLFHMRRSDGEGRLVCVLRFVCCDVRPSEKRKRFFRRPFAAV</sequence>
<comment type="caution">
    <text evidence="1">The sequence shown here is derived from an EMBL/GenBank/DDBJ whole genome shotgun (WGS) entry which is preliminary data.</text>
</comment>
<dbReference type="Proteomes" id="UP000005536">
    <property type="component" value="Unassembled WGS sequence"/>
</dbReference>
<evidence type="ECO:0000313" key="2">
    <source>
        <dbReference type="Proteomes" id="UP000005536"/>
    </source>
</evidence>
<proteinExistence type="predicted"/>
<evidence type="ECO:0000313" key="1">
    <source>
        <dbReference type="EMBL" id="EFE49197.1"/>
    </source>
</evidence>